<evidence type="ECO:0000313" key="2">
    <source>
        <dbReference type="Proteomes" id="UP000553776"/>
    </source>
</evidence>
<keyword evidence="2" id="KW-1185">Reference proteome</keyword>
<dbReference type="Proteomes" id="UP000553776">
    <property type="component" value="Unassembled WGS sequence"/>
</dbReference>
<protein>
    <recommendedName>
        <fullName evidence="3">CNH domain-containing protein</fullName>
    </recommendedName>
</protein>
<dbReference type="EMBL" id="JACJVR010000044">
    <property type="protein sequence ID" value="MBB6691990.1"/>
    <property type="molecule type" value="Genomic_DNA"/>
</dbReference>
<gene>
    <name evidence="1" type="ORF">H7B90_11325</name>
</gene>
<reference evidence="1 2" key="1">
    <citation type="submission" date="2020-08" db="EMBL/GenBank/DDBJ databases">
        <title>Cohnella phylogeny.</title>
        <authorList>
            <person name="Dunlap C."/>
        </authorList>
    </citation>
    <scope>NUCLEOTIDE SEQUENCE [LARGE SCALE GENOMIC DNA]</scope>
    <source>
        <strain evidence="1 2">DSM 25239</strain>
    </source>
</reference>
<organism evidence="1 2">
    <name type="scientific">Cohnella xylanilytica</name>
    <dbReference type="NCBI Taxonomy" id="557555"/>
    <lineage>
        <taxon>Bacteria</taxon>
        <taxon>Bacillati</taxon>
        <taxon>Bacillota</taxon>
        <taxon>Bacilli</taxon>
        <taxon>Bacillales</taxon>
        <taxon>Paenibacillaceae</taxon>
        <taxon>Cohnella</taxon>
    </lineage>
</organism>
<evidence type="ECO:0008006" key="3">
    <source>
        <dbReference type="Google" id="ProtNLM"/>
    </source>
</evidence>
<name>A0A841U1K3_9BACL</name>
<dbReference type="RefSeq" id="WP_185135983.1">
    <property type="nucleotide sequence ID" value="NZ_BORM01000003.1"/>
</dbReference>
<comment type="caution">
    <text evidence="1">The sequence shown here is derived from an EMBL/GenBank/DDBJ whole genome shotgun (WGS) entry which is preliminary data.</text>
</comment>
<dbReference type="AlphaFoldDB" id="A0A841U1K3"/>
<accession>A0A841U1K3</accession>
<sequence>MQIDPIRLEDPDRIPEYPLLIGDRVWIGIQNKLLVIDTQNRNLMRSASFPTGQSADEGPMNETPVVCQDRIIVRTRYQVLCFSLPNLDLLCSRRFKQHCSLAKCSVFERTLYLLRWNEILKIDVLTGQVLLKRKYRVKWFDSPLQVFHGRYFAATIQNLAEHTVPD</sequence>
<evidence type="ECO:0000313" key="1">
    <source>
        <dbReference type="EMBL" id="MBB6691990.1"/>
    </source>
</evidence>
<proteinExistence type="predicted"/>